<proteinExistence type="inferred from homology"/>
<comment type="similarity">
    <text evidence="1">Belongs to the short-chain dehydrogenases/reductases (SDR) family.</text>
</comment>
<evidence type="ECO:0000313" key="4">
    <source>
        <dbReference type="Proteomes" id="UP000799750"/>
    </source>
</evidence>
<accession>A0A6A6QCD8</accession>
<sequence>METVLIIGATGNIGTAAVKGALNAGLQVLAVVRNSASAEKLFQNLGTKEGIKTVEADILSDDGVQSVVDQVKEGKLPTFQHVYATAGGAYALTDLRNITTEELRHLMRVNFEPNFFAYRATIPYLLEQNSGNSSWTLCTGSQGEEGVRAGPGMTQGALFSMAVAACRELHGTNIRFNEVLLCRRVEVDQDAEKSGAMKASDFAKNYETILGQPDVRGSRIRVETYDDLMKLSYEPKLNL</sequence>
<dbReference type="EMBL" id="MU004199">
    <property type="protein sequence ID" value="KAF2489323.1"/>
    <property type="molecule type" value="Genomic_DNA"/>
</dbReference>
<reference evidence="3" key="1">
    <citation type="journal article" date="2020" name="Stud. Mycol.">
        <title>101 Dothideomycetes genomes: a test case for predicting lifestyles and emergence of pathogens.</title>
        <authorList>
            <person name="Haridas S."/>
            <person name="Albert R."/>
            <person name="Binder M."/>
            <person name="Bloem J."/>
            <person name="Labutti K."/>
            <person name="Salamov A."/>
            <person name="Andreopoulos B."/>
            <person name="Baker S."/>
            <person name="Barry K."/>
            <person name="Bills G."/>
            <person name="Bluhm B."/>
            <person name="Cannon C."/>
            <person name="Castanera R."/>
            <person name="Culley D."/>
            <person name="Daum C."/>
            <person name="Ezra D."/>
            <person name="Gonzalez J."/>
            <person name="Henrissat B."/>
            <person name="Kuo A."/>
            <person name="Liang C."/>
            <person name="Lipzen A."/>
            <person name="Lutzoni F."/>
            <person name="Magnuson J."/>
            <person name="Mondo S."/>
            <person name="Nolan M."/>
            <person name="Ohm R."/>
            <person name="Pangilinan J."/>
            <person name="Park H.-J."/>
            <person name="Ramirez L."/>
            <person name="Alfaro M."/>
            <person name="Sun H."/>
            <person name="Tritt A."/>
            <person name="Yoshinaga Y."/>
            <person name="Zwiers L.-H."/>
            <person name="Turgeon B."/>
            <person name="Goodwin S."/>
            <person name="Spatafora J."/>
            <person name="Crous P."/>
            <person name="Grigoriev I."/>
        </authorList>
    </citation>
    <scope>NUCLEOTIDE SEQUENCE</scope>
    <source>
        <strain evidence="3">CBS 269.34</strain>
    </source>
</reference>
<dbReference type="CDD" id="cd05233">
    <property type="entry name" value="SDR_c"/>
    <property type="match status" value="1"/>
</dbReference>
<dbReference type="PANTHER" id="PTHR43669">
    <property type="entry name" value="5-KETO-D-GLUCONATE 5-REDUCTASE"/>
    <property type="match status" value="1"/>
</dbReference>
<dbReference type="Pfam" id="PF00106">
    <property type="entry name" value="adh_short"/>
    <property type="match status" value="1"/>
</dbReference>
<keyword evidence="2" id="KW-0560">Oxidoreductase</keyword>
<keyword evidence="4" id="KW-1185">Reference proteome</keyword>
<evidence type="ECO:0000256" key="1">
    <source>
        <dbReference type="ARBA" id="ARBA00006484"/>
    </source>
</evidence>
<dbReference type="GO" id="GO:0016491">
    <property type="term" value="F:oxidoreductase activity"/>
    <property type="evidence" value="ECO:0007669"/>
    <property type="project" value="UniProtKB-KW"/>
</dbReference>
<dbReference type="OrthoDB" id="10254221at2759"/>
<evidence type="ECO:0000256" key="2">
    <source>
        <dbReference type="ARBA" id="ARBA00023002"/>
    </source>
</evidence>
<evidence type="ECO:0000313" key="3">
    <source>
        <dbReference type="EMBL" id="KAF2489323.1"/>
    </source>
</evidence>
<dbReference type="InterPro" id="IPR002347">
    <property type="entry name" value="SDR_fam"/>
</dbReference>
<dbReference type="Gene3D" id="3.40.50.720">
    <property type="entry name" value="NAD(P)-binding Rossmann-like Domain"/>
    <property type="match status" value="1"/>
</dbReference>
<dbReference type="SUPFAM" id="SSF51735">
    <property type="entry name" value="NAD(P)-binding Rossmann-fold domains"/>
    <property type="match status" value="1"/>
</dbReference>
<gene>
    <name evidence="3" type="ORF">BU16DRAFT_575684</name>
</gene>
<organism evidence="3 4">
    <name type="scientific">Lophium mytilinum</name>
    <dbReference type="NCBI Taxonomy" id="390894"/>
    <lineage>
        <taxon>Eukaryota</taxon>
        <taxon>Fungi</taxon>
        <taxon>Dikarya</taxon>
        <taxon>Ascomycota</taxon>
        <taxon>Pezizomycotina</taxon>
        <taxon>Dothideomycetes</taxon>
        <taxon>Pleosporomycetidae</taxon>
        <taxon>Mytilinidiales</taxon>
        <taxon>Mytilinidiaceae</taxon>
        <taxon>Lophium</taxon>
    </lineage>
</organism>
<dbReference type="PANTHER" id="PTHR43669:SF3">
    <property type="entry name" value="ALCOHOL DEHYDROGENASE, PUTATIVE (AFU_ORTHOLOGUE AFUA_3G03445)-RELATED"/>
    <property type="match status" value="1"/>
</dbReference>
<protein>
    <submittedName>
        <fullName evidence="3">Putative short-chain dehydrogenases/reductase</fullName>
    </submittedName>
</protein>
<name>A0A6A6QCD8_9PEZI</name>
<dbReference type="InterPro" id="IPR036291">
    <property type="entry name" value="NAD(P)-bd_dom_sf"/>
</dbReference>
<dbReference type="AlphaFoldDB" id="A0A6A6QCD8"/>
<dbReference type="Proteomes" id="UP000799750">
    <property type="component" value="Unassembled WGS sequence"/>
</dbReference>